<dbReference type="EMBL" id="CAJVAS010000047">
    <property type="protein sequence ID" value="CAG7649262.1"/>
    <property type="molecule type" value="Genomic_DNA"/>
</dbReference>
<dbReference type="Proteomes" id="UP000693672">
    <property type="component" value="Unassembled WGS sequence"/>
</dbReference>
<evidence type="ECO:0000313" key="1">
    <source>
        <dbReference type="EMBL" id="CAG7649262.1"/>
    </source>
</evidence>
<sequence>MASRGDSLLQAVREYADNALRHGRDRYGDATPLLADGLNVRTGEHVRWKSDGQEWILSNLANQQHLFRTLSGLSRLTGEARYREAADQAMAFAFRELRYGDLLCWGGHMAYDLAGKKQVHASDKGPQHELKCHFPFYEWMFEVDPAQTRSYVEAVWNSHVTDWSNLEFSRHGKPRTPPEGGVWSRPYGGGDVFFEGQGLTFINAGSDLIYAASQLFRFGGDELPLQWAKRLARRYVETRHPDTGLGGYQFSISILPGPRGRGDRAVEQFGEQLLPERPIEAKLTSVGQLRTILGPAAICKLALAETLGEAGQEFGQWAAKDLIAYATHAYDLSDNTFHPVLTSGVRLTGIRMEKDGYYGRRGDVFQPVHGDALLFWSYVRGYRFAADPRLWSVARRIGLHLGLGDIGLEAGAAPALLETAGGLRSPHAMMGLLELYRWSGAEPYLDAAERVGLNLLHGSFRDGYFLRSPGSENMKLDCPEALMLLELAAALRGRAEEVPACVAGQSFFGAAYDGLGHQIDNSLLYR</sequence>
<protein>
    <submittedName>
        <fullName evidence="1">Pectate disaccharide-lyase</fullName>
        <ecNumber evidence="1">4.2.2.9</ecNumber>
    </submittedName>
</protein>
<accession>A0A916K9T4</accession>
<dbReference type="Pfam" id="PF06917">
    <property type="entry name" value="Pectate_lyase_2"/>
    <property type="match status" value="1"/>
</dbReference>
<organism evidence="1 2">
    <name type="scientific">Paenibacillus solanacearum</name>
    <dbReference type="NCBI Taxonomy" id="2048548"/>
    <lineage>
        <taxon>Bacteria</taxon>
        <taxon>Bacillati</taxon>
        <taxon>Bacillota</taxon>
        <taxon>Bacilli</taxon>
        <taxon>Bacillales</taxon>
        <taxon>Paenibacillaceae</taxon>
        <taxon>Paenibacillus</taxon>
    </lineage>
</organism>
<dbReference type="RefSeq" id="WP_218095515.1">
    <property type="nucleotide sequence ID" value="NZ_CAJVAS010000047.1"/>
</dbReference>
<keyword evidence="2" id="KW-1185">Reference proteome</keyword>
<dbReference type="GO" id="GO:0045490">
    <property type="term" value="P:pectin catabolic process"/>
    <property type="evidence" value="ECO:0007669"/>
    <property type="project" value="InterPro"/>
</dbReference>
<gene>
    <name evidence="1" type="primary">pelW</name>
    <name evidence="1" type="ORF">PAESOLCIP111_05830</name>
</gene>
<reference evidence="1" key="1">
    <citation type="submission" date="2021-06" db="EMBL/GenBank/DDBJ databases">
        <authorList>
            <person name="Criscuolo A."/>
        </authorList>
    </citation>
    <scope>NUCLEOTIDE SEQUENCE</scope>
    <source>
        <strain evidence="1">CIP111600</strain>
    </source>
</reference>
<dbReference type="GO" id="GO:0047489">
    <property type="term" value="F:pectate disaccharide-lyase activity"/>
    <property type="evidence" value="ECO:0007669"/>
    <property type="project" value="UniProtKB-EC"/>
</dbReference>
<dbReference type="GO" id="GO:0042597">
    <property type="term" value="C:periplasmic space"/>
    <property type="evidence" value="ECO:0007669"/>
    <property type="project" value="InterPro"/>
</dbReference>
<dbReference type="AlphaFoldDB" id="A0A916K9T4"/>
<dbReference type="InterPro" id="IPR010702">
    <property type="entry name" value="Pectate_lyase_2"/>
</dbReference>
<proteinExistence type="predicted"/>
<name>A0A916K9T4_9BACL</name>
<comment type="caution">
    <text evidence="1">The sequence shown here is derived from an EMBL/GenBank/DDBJ whole genome shotgun (WGS) entry which is preliminary data.</text>
</comment>
<dbReference type="EC" id="4.2.2.9" evidence="1"/>
<evidence type="ECO:0000313" key="2">
    <source>
        <dbReference type="Proteomes" id="UP000693672"/>
    </source>
</evidence>
<keyword evidence="1" id="KW-0456">Lyase</keyword>